<protein>
    <submittedName>
        <fullName evidence="2">Uncharacterized protein</fullName>
    </submittedName>
</protein>
<keyword evidence="1" id="KW-0812">Transmembrane</keyword>
<reference evidence="2 3" key="1">
    <citation type="journal article" date="2006" name="Int. J. Syst. Evol. Microbiol.">
        <title>Myroides pelagicus sp. nov., isolated from seawater in Thailand.</title>
        <authorList>
            <person name="Yoon J."/>
            <person name="Maneerat S."/>
            <person name="Kawai F."/>
            <person name="Yokota A."/>
        </authorList>
    </citation>
    <scope>NUCLEOTIDE SEQUENCE [LARGE SCALE GENOMIC DNA]</scope>
    <source>
        <strain evidence="2 3">SM1T</strain>
    </source>
</reference>
<evidence type="ECO:0000313" key="2">
    <source>
        <dbReference type="EMBL" id="MTH29824.1"/>
    </source>
</evidence>
<keyword evidence="1" id="KW-1133">Transmembrane helix</keyword>
<proteinExistence type="predicted"/>
<sequence>MKTNNDLEKLWKTKVNSQRINEVELAIKQNEQQQKRVRWYVGIIGTLTLAYFCWLYNMTTSSLLITKLGLIVAILAVLGYIGVFVYLQRQHYRVEGQLSTDSVNYLKALRNQMNRNKWLARIVYPIYAVVLLIGIVLGTYEYTATIEPIWRIGIYVVLGVWVVISLNMMIAFKQKQENRIRNLIEDIENSIK</sequence>
<feature type="transmembrane region" description="Helical" evidence="1">
    <location>
        <begin position="152"/>
        <end position="172"/>
    </location>
</feature>
<keyword evidence="1" id="KW-0472">Membrane</keyword>
<evidence type="ECO:0000256" key="1">
    <source>
        <dbReference type="SAM" id="Phobius"/>
    </source>
</evidence>
<evidence type="ECO:0000313" key="3">
    <source>
        <dbReference type="Proteomes" id="UP000488936"/>
    </source>
</evidence>
<comment type="caution">
    <text evidence="2">The sequence shown here is derived from an EMBL/GenBank/DDBJ whole genome shotgun (WGS) entry which is preliminary data.</text>
</comment>
<feature type="transmembrane region" description="Helical" evidence="1">
    <location>
        <begin position="63"/>
        <end position="87"/>
    </location>
</feature>
<organism evidence="2 3">
    <name type="scientific">Myroides pelagicus</name>
    <dbReference type="NCBI Taxonomy" id="270914"/>
    <lineage>
        <taxon>Bacteria</taxon>
        <taxon>Pseudomonadati</taxon>
        <taxon>Bacteroidota</taxon>
        <taxon>Flavobacteriia</taxon>
        <taxon>Flavobacteriales</taxon>
        <taxon>Flavobacteriaceae</taxon>
        <taxon>Myroides</taxon>
    </lineage>
</organism>
<dbReference type="Proteomes" id="UP000488936">
    <property type="component" value="Unassembled WGS sequence"/>
</dbReference>
<gene>
    <name evidence="2" type="ORF">GJV77_07815</name>
</gene>
<feature type="transmembrane region" description="Helical" evidence="1">
    <location>
        <begin position="118"/>
        <end position="140"/>
    </location>
</feature>
<dbReference type="AlphaFoldDB" id="A0A7K1GNP4"/>
<dbReference type="EMBL" id="WMJY01000014">
    <property type="protein sequence ID" value="MTH29824.1"/>
    <property type="molecule type" value="Genomic_DNA"/>
</dbReference>
<keyword evidence="3" id="KW-1185">Reference proteome</keyword>
<dbReference type="OrthoDB" id="795301at2"/>
<accession>A0A7K1GNP4</accession>
<dbReference type="RefSeq" id="WP_155035816.1">
    <property type="nucleotide sequence ID" value="NZ_JAYMMG010000004.1"/>
</dbReference>
<name>A0A7K1GNP4_9FLAO</name>
<feature type="transmembrane region" description="Helical" evidence="1">
    <location>
        <begin position="37"/>
        <end position="57"/>
    </location>
</feature>